<dbReference type="InterPro" id="IPR032710">
    <property type="entry name" value="NTF2-like_dom_sf"/>
</dbReference>
<protein>
    <submittedName>
        <fullName evidence="2">Nuclear transport factor 2 family protein</fullName>
    </submittedName>
</protein>
<keyword evidence="1" id="KW-1133">Transmembrane helix</keyword>
<keyword evidence="1" id="KW-0472">Membrane</keyword>
<dbReference type="OrthoDB" id="5676998at2"/>
<dbReference type="Gene3D" id="3.10.450.50">
    <property type="match status" value="1"/>
</dbReference>
<dbReference type="SUPFAM" id="SSF54427">
    <property type="entry name" value="NTF2-like"/>
    <property type="match status" value="1"/>
</dbReference>
<accession>A0A4U5JW49</accession>
<gene>
    <name evidence="2" type="ORF">FCE95_06180</name>
</gene>
<evidence type="ECO:0000256" key="1">
    <source>
        <dbReference type="SAM" id="Phobius"/>
    </source>
</evidence>
<reference evidence="2 3" key="1">
    <citation type="submission" date="2019-04" db="EMBL/GenBank/DDBJ databases">
        <title>Reference strain of H23.</title>
        <authorList>
            <person name="Luo X."/>
        </authorList>
    </citation>
    <scope>NUCLEOTIDE SEQUENCE [LARGE SCALE GENOMIC DNA]</scope>
    <source>
        <strain evidence="2 3">H23</strain>
    </source>
</reference>
<keyword evidence="1" id="KW-0812">Transmembrane</keyword>
<name>A0A4U5JW49_9GAMM</name>
<keyword evidence="3" id="KW-1185">Reference proteome</keyword>
<sequence length="196" mass="21342">MKTTIGTCAAERLRKHSLPSTRFDEEKNTMNARFPKVLLAYGFGGLAAIACAAAPASAQTAPAQSGATSQQDESAQAGIRATIQHYFQGHATGDPSHFRKAFLPTAHVEIIRDGKFTSWTLDEYCALFKGTPAADESTRVRKIDFVDVSNSTAIAKVTLDYPKLVFTDYFLLLNVDGEWKIANKIASNRPKDAGKQ</sequence>
<dbReference type="AlphaFoldDB" id="A0A4U5JW49"/>
<proteinExistence type="predicted"/>
<dbReference type="EMBL" id="SZUA01000001">
    <property type="protein sequence ID" value="TKR33855.1"/>
    <property type="molecule type" value="Genomic_DNA"/>
</dbReference>
<comment type="caution">
    <text evidence="2">The sequence shown here is derived from an EMBL/GenBank/DDBJ whole genome shotgun (WGS) entry which is preliminary data.</text>
</comment>
<evidence type="ECO:0000313" key="2">
    <source>
        <dbReference type="EMBL" id="TKR33855.1"/>
    </source>
</evidence>
<evidence type="ECO:0000313" key="3">
    <source>
        <dbReference type="Proteomes" id="UP000308707"/>
    </source>
</evidence>
<organism evidence="2 3">
    <name type="scientific">Luteimonas gilva</name>
    <dbReference type="NCBI Taxonomy" id="2572684"/>
    <lineage>
        <taxon>Bacteria</taxon>
        <taxon>Pseudomonadati</taxon>
        <taxon>Pseudomonadota</taxon>
        <taxon>Gammaproteobacteria</taxon>
        <taxon>Lysobacterales</taxon>
        <taxon>Lysobacteraceae</taxon>
        <taxon>Luteimonas</taxon>
    </lineage>
</organism>
<dbReference type="InterPro" id="IPR039437">
    <property type="entry name" value="FrzH/put_lumazine-bd"/>
</dbReference>
<dbReference type="Proteomes" id="UP000308707">
    <property type="component" value="Unassembled WGS sequence"/>
</dbReference>
<dbReference type="Pfam" id="PF12893">
    <property type="entry name" value="Lumazine_bd_2"/>
    <property type="match status" value="1"/>
</dbReference>
<feature type="transmembrane region" description="Helical" evidence="1">
    <location>
        <begin position="37"/>
        <end position="56"/>
    </location>
</feature>